<accession>A0ABN3YQG4</accession>
<dbReference type="EMBL" id="AE009440">
    <property type="protein sequence ID" value="AAP98844.1"/>
    <property type="molecule type" value="Genomic_DNA"/>
</dbReference>
<name>A0ABN3YQG4_CHLPN</name>
<dbReference type="Proteomes" id="UP000000424">
    <property type="component" value="Chromosome"/>
</dbReference>
<gene>
    <name evidence="1" type="ordered locus">CpB0915</name>
</gene>
<sequence length="53" mass="6409">MRYLKGCLRISKAKWKFYHEGKLYLYLFKEELLGSTEKNLGIKKRMSRKLPTL</sequence>
<proteinExistence type="predicted"/>
<evidence type="ECO:0000313" key="2">
    <source>
        <dbReference type="Proteomes" id="UP000000424"/>
    </source>
</evidence>
<protein>
    <submittedName>
        <fullName evidence="1">Uncharacterized protein</fullName>
    </submittedName>
</protein>
<organism evidence="1 2">
    <name type="scientific">Chlamydia pneumoniae</name>
    <name type="common">Chlamydophila pneumoniae</name>
    <dbReference type="NCBI Taxonomy" id="83558"/>
    <lineage>
        <taxon>Bacteria</taxon>
        <taxon>Pseudomonadati</taxon>
        <taxon>Chlamydiota</taxon>
        <taxon>Chlamydiia</taxon>
        <taxon>Chlamydiales</taxon>
        <taxon>Chlamydiaceae</taxon>
        <taxon>Chlamydia/Chlamydophila group</taxon>
        <taxon>Chlamydia</taxon>
    </lineage>
</organism>
<keyword evidence="2" id="KW-1185">Reference proteome</keyword>
<reference evidence="1" key="1">
    <citation type="submission" date="2002-05" db="EMBL/GenBank/DDBJ databases">
        <title>The genome sequence of Chlamydia pneumoniae TW183 and comparison with other Chlamydia strains based on whole genome sequence analysis.</title>
        <authorList>
            <person name="Geng M.M."/>
            <person name="Schuhmacher A."/>
            <person name="Muehldorfer I."/>
            <person name="Bensch K.W."/>
            <person name="Schaefer K.P."/>
            <person name="Schneider S."/>
            <person name="Pohl T."/>
            <person name="Essig A."/>
            <person name="Marre R."/>
            <person name="Melchers K."/>
        </authorList>
    </citation>
    <scope>NUCLEOTIDE SEQUENCE [LARGE SCALE GENOMIC DNA]</scope>
    <source>
        <strain evidence="1">TW-183</strain>
    </source>
</reference>
<evidence type="ECO:0000313" key="1">
    <source>
        <dbReference type="EMBL" id="AAP98844.1"/>
    </source>
</evidence>